<dbReference type="AlphaFoldDB" id="A0A2U3PE05"/>
<feature type="domain" description="HD" evidence="1">
    <location>
        <begin position="10"/>
        <end position="103"/>
    </location>
</feature>
<dbReference type="Proteomes" id="UP000240424">
    <property type="component" value="Unassembled WGS sequence"/>
</dbReference>
<dbReference type="SUPFAM" id="SSF109604">
    <property type="entry name" value="HD-domain/PDEase-like"/>
    <property type="match status" value="1"/>
</dbReference>
<keyword evidence="2" id="KW-0378">Hydrolase</keyword>
<dbReference type="PANTHER" id="PTHR35569">
    <property type="entry name" value="CYANAMIDE HYDRATASE DDI2-RELATED"/>
    <property type="match status" value="1"/>
</dbReference>
<dbReference type="STRING" id="1841861.GCA_900157365_02520"/>
<evidence type="ECO:0000259" key="1">
    <source>
        <dbReference type="Pfam" id="PF01966"/>
    </source>
</evidence>
<dbReference type="InterPro" id="IPR006674">
    <property type="entry name" value="HD_domain"/>
</dbReference>
<evidence type="ECO:0000313" key="2">
    <source>
        <dbReference type="EMBL" id="SPM41982.1"/>
    </source>
</evidence>
<dbReference type="OrthoDB" id="8478129at2"/>
<dbReference type="GO" id="GO:0016787">
    <property type="term" value="F:hydrolase activity"/>
    <property type="evidence" value="ECO:0007669"/>
    <property type="project" value="UniProtKB-KW"/>
</dbReference>
<protein>
    <submittedName>
        <fullName evidence="2">Metal-dependent phosphohydrolase</fullName>
    </submittedName>
</protein>
<dbReference type="EMBL" id="FUEZ01000004">
    <property type="protein sequence ID" value="SPM41982.1"/>
    <property type="molecule type" value="Genomic_DNA"/>
</dbReference>
<dbReference type="Gene3D" id="1.10.3210.10">
    <property type="entry name" value="Hypothetical protein af1432"/>
    <property type="match status" value="1"/>
</dbReference>
<sequence length="178" mass="19097">MNEVSGAPLIHHVWRTWYFGSQLIGQHVADADLEVAFVAAILHDLGLIGRFDSEAPFEQAGAAAAAATLGGLGWSEDRIHLLSAAIAGHLDLASAEARPEIALVHLGAAADVVGLRVDQLPGELVEEVLNIHPRSGFVHTVLPALQHQAARKPQSTIAELFRTLGFEKLMRGCPLDRR</sequence>
<keyword evidence="3" id="KW-1185">Reference proteome</keyword>
<organism evidence="2 3">
    <name type="scientific">Mycobacterium numidiamassiliense</name>
    <dbReference type="NCBI Taxonomy" id="1841861"/>
    <lineage>
        <taxon>Bacteria</taxon>
        <taxon>Bacillati</taxon>
        <taxon>Actinomycetota</taxon>
        <taxon>Actinomycetes</taxon>
        <taxon>Mycobacteriales</taxon>
        <taxon>Mycobacteriaceae</taxon>
        <taxon>Mycobacterium</taxon>
    </lineage>
</organism>
<gene>
    <name evidence="2" type="ORF">MNAB215_4200</name>
</gene>
<accession>A0A2U3PE05</accession>
<reference evidence="2 3" key="1">
    <citation type="submission" date="2017-01" db="EMBL/GenBank/DDBJ databases">
        <authorList>
            <consortium name="Urmite Genomes"/>
        </authorList>
    </citation>
    <scope>NUCLEOTIDE SEQUENCE [LARGE SCALE GENOMIC DNA]</scope>
    <source>
        <strain evidence="2 3">AB215</strain>
    </source>
</reference>
<name>A0A2U3PE05_9MYCO</name>
<evidence type="ECO:0000313" key="3">
    <source>
        <dbReference type="Proteomes" id="UP000240424"/>
    </source>
</evidence>
<dbReference type="RefSeq" id="WP_077082202.1">
    <property type="nucleotide sequence ID" value="NZ_FUEZ01000004.1"/>
</dbReference>
<dbReference type="PANTHER" id="PTHR35569:SF1">
    <property type="entry name" value="CYANAMIDE HYDRATASE DDI2-RELATED"/>
    <property type="match status" value="1"/>
</dbReference>
<proteinExistence type="predicted"/>
<dbReference type="Pfam" id="PF01966">
    <property type="entry name" value="HD"/>
    <property type="match status" value="1"/>
</dbReference>